<keyword evidence="7" id="KW-0406">Ion transport</keyword>
<name>A0A177NBQ5_9GAMM</name>
<keyword evidence="13" id="KW-0675">Receptor</keyword>
<dbReference type="GO" id="GO:0009279">
    <property type="term" value="C:cell outer membrane"/>
    <property type="evidence" value="ECO:0007669"/>
    <property type="project" value="UniProtKB-SubCell"/>
</dbReference>
<evidence type="ECO:0000313" key="14">
    <source>
        <dbReference type="Proteomes" id="UP000077857"/>
    </source>
</evidence>
<evidence type="ECO:0000256" key="2">
    <source>
        <dbReference type="ARBA" id="ARBA00022448"/>
    </source>
</evidence>
<dbReference type="PANTHER" id="PTHR32552">
    <property type="entry name" value="FERRICHROME IRON RECEPTOR-RELATED"/>
    <property type="match status" value="1"/>
</dbReference>
<sequence length="744" mass="81770">MKSYDATAKNKPLLIALEIVLSFGVTPLQANPSGAGSEQLLEPEQQQTPKTAAKNQLVKRKQTLEKAEELDAVQVEEDGRGKNLLGIAGSASQGEVSQKQFEYRPLSRNGELIEVVPGAVATQHSGSGKANQYFLRGFNLDHGTDFTTYVDGIPMNMTTHAHGQGYMDLNSIIPELVNKVEYGKGPYYAEVGDFAAAGYAKMTTFDKLPQGIAKFTAGSFDYYRTLFANSSKVGDGDLLYAGEFNLYNGVWEVPEDSKKFNGMLRYTLGGDDWGVSVNGKAYSNSWTATNQIPQRAIDNGTLGVYGSMDPTDGGKTNRYSLSGNLWNQGGNWKNEANIYALYYDVDLYSNFEGYSDGDPNQSTQILQSERRVQTGGNLEHTRYHKLFGFEMDNSVGLQFRHDEIMGLGLYHTQARNITGTVALSDVGQTTVSTYFKNQTHWHDKVRTIAGLRGDFINNDVRVRDTGNIDPAVAAANSGSRDKPIVSPKLSLILGPWYDTEVFFNIGYGYHSNDARGTTLTRDPVTGSNLDGDGNLIQRVKPAAWSRGGEAGFRSNFIPGLNTTFALWWLESSQELVFVGDAGTNEVNGKSHRYGIEWTNYYKPTDWLTLDADYALTTARYAEVTPGETNNFVPNAVGRVISTGATVVAPNGLFGTLRFRHFGSVPLDESGTIWAGDTNIVNLGAGYKHKNYKFEIDVFNLLGSQSNDIAYAYDSQLAGEVISSYGLMKHPVEPRMFRGTVTINF</sequence>
<proteinExistence type="predicted"/>
<dbReference type="InterPro" id="IPR036942">
    <property type="entry name" value="Beta-barrel_TonB_sf"/>
</dbReference>
<organism evidence="13 14">
    <name type="scientific">Methylomonas koyamae</name>
    <dbReference type="NCBI Taxonomy" id="702114"/>
    <lineage>
        <taxon>Bacteria</taxon>
        <taxon>Pseudomonadati</taxon>
        <taxon>Pseudomonadota</taxon>
        <taxon>Gammaproteobacteria</taxon>
        <taxon>Methylococcales</taxon>
        <taxon>Methylococcaceae</taxon>
        <taxon>Methylomonas</taxon>
    </lineage>
</organism>
<dbReference type="EMBL" id="LUUJ01000081">
    <property type="protein sequence ID" value="OAI15496.1"/>
    <property type="molecule type" value="Genomic_DNA"/>
</dbReference>
<evidence type="ECO:0000256" key="9">
    <source>
        <dbReference type="ARBA" id="ARBA00023136"/>
    </source>
</evidence>
<dbReference type="Proteomes" id="UP000077857">
    <property type="component" value="Unassembled WGS sequence"/>
</dbReference>
<dbReference type="RefSeq" id="WP_064040764.1">
    <property type="nucleotide sequence ID" value="NZ_LUUJ01000081.1"/>
</dbReference>
<protein>
    <submittedName>
        <fullName evidence="13">TonB-dependent receptor</fullName>
    </submittedName>
</protein>
<dbReference type="AlphaFoldDB" id="A0A177NBQ5"/>
<keyword evidence="9" id="KW-0472">Membrane</keyword>
<dbReference type="Pfam" id="PF07715">
    <property type="entry name" value="Plug"/>
    <property type="match status" value="1"/>
</dbReference>
<gene>
    <name evidence="13" type="ORF">A1507_13790</name>
</gene>
<keyword evidence="2" id="KW-0813">Transport</keyword>
<dbReference type="InterPro" id="IPR012910">
    <property type="entry name" value="Plug_dom"/>
</dbReference>
<dbReference type="InterPro" id="IPR037066">
    <property type="entry name" value="Plug_dom_sf"/>
</dbReference>
<dbReference type="Gene3D" id="2.170.130.10">
    <property type="entry name" value="TonB-dependent receptor, plug domain"/>
    <property type="match status" value="1"/>
</dbReference>
<dbReference type="OrthoDB" id="99480at2"/>
<evidence type="ECO:0000256" key="11">
    <source>
        <dbReference type="SAM" id="MobiDB-lite"/>
    </source>
</evidence>
<evidence type="ECO:0000256" key="10">
    <source>
        <dbReference type="ARBA" id="ARBA00023237"/>
    </source>
</evidence>
<dbReference type="InterPro" id="IPR039426">
    <property type="entry name" value="TonB-dep_rcpt-like"/>
</dbReference>
<evidence type="ECO:0000256" key="1">
    <source>
        <dbReference type="ARBA" id="ARBA00004571"/>
    </source>
</evidence>
<evidence type="ECO:0000256" key="6">
    <source>
        <dbReference type="ARBA" id="ARBA00023004"/>
    </source>
</evidence>
<feature type="compositionally biased region" description="Low complexity" evidence="11">
    <location>
        <begin position="38"/>
        <end position="47"/>
    </location>
</feature>
<keyword evidence="6" id="KW-0408">Iron</keyword>
<evidence type="ECO:0000256" key="7">
    <source>
        <dbReference type="ARBA" id="ARBA00023065"/>
    </source>
</evidence>
<comment type="caution">
    <text evidence="13">The sequence shown here is derived from an EMBL/GenBank/DDBJ whole genome shotgun (WGS) entry which is preliminary data.</text>
</comment>
<feature type="region of interest" description="Disordered" evidence="11">
    <location>
        <begin position="32"/>
        <end position="56"/>
    </location>
</feature>
<reference evidence="13 14" key="1">
    <citation type="submission" date="2016-03" db="EMBL/GenBank/DDBJ databases">
        <authorList>
            <person name="Ploux O."/>
        </authorList>
    </citation>
    <scope>NUCLEOTIDE SEQUENCE [LARGE SCALE GENOMIC DNA]</scope>
    <source>
        <strain evidence="13 14">R-45378</strain>
    </source>
</reference>
<keyword evidence="4" id="KW-0410">Iron transport</keyword>
<feature type="domain" description="TonB-dependent receptor plug" evidence="12">
    <location>
        <begin position="95"/>
        <end position="198"/>
    </location>
</feature>
<keyword evidence="3" id="KW-1134">Transmembrane beta strand</keyword>
<evidence type="ECO:0000259" key="12">
    <source>
        <dbReference type="Pfam" id="PF07715"/>
    </source>
</evidence>
<dbReference type="SUPFAM" id="SSF56935">
    <property type="entry name" value="Porins"/>
    <property type="match status" value="1"/>
</dbReference>
<evidence type="ECO:0000313" key="13">
    <source>
        <dbReference type="EMBL" id="OAI15496.1"/>
    </source>
</evidence>
<keyword evidence="10" id="KW-0998">Cell outer membrane</keyword>
<dbReference type="PANTHER" id="PTHR32552:SF81">
    <property type="entry name" value="TONB-DEPENDENT OUTER MEMBRANE RECEPTOR"/>
    <property type="match status" value="1"/>
</dbReference>
<dbReference type="GO" id="GO:0006826">
    <property type="term" value="P:iron ion transport"/>
    <property type="evidence" value="ECO:0007669"/>
    <property type="project" value="UniProtKB-KW"/>
</dbReference>
<keyword evidence="8" id="KW-0798">TonB box</keyword>
<keyword evidence="5" id="KW-0812">Transmembrane</keyword>
<dbReference type="Gene3D" id="2.40.170.20">
    <property type="entry name" value="TonB-dependent receptor, beta-barrel domain"/>
    <property type="match status" value="1"/>
</dbReference>
<comment type="subcellular location">
    <subcellularLocation>
        <location evidence="1">Cell outer membrane</location>
        <topology evidence="1">Multi-pass membrane protein</topology>
    </subcellularLocation>
</comment>
<evidence type="ECO:0000256" key="8">
    <source>
        <dbReference type="ARBA" id="ARBA00023077"/>
    </source>
</evidence>
<evidence type="ECO:0000256" key="5">
    <source>
        <dbReference type="ARBA" id="ARBA00022692"/>
    </source>
</evidence>
<evidence type="ECO:0000256" key="4">
    <source>
        <dbReference type="ARBA" id="ARBA00022496"/>
    </source>
</evidence>
<evidence type="ECO:0000256" key="3">
    <source>
        <dbReference type="ARBA" id="ARBA00022452"/>
    </source>
</evidence>
<accession>A0A177NBQ5</accession>